<dbReference type="PANTHER" id="PTHR40065:SF3">
    <property type="entry name" value="RNA-BINDING PROTEIN YHBY"/>
    <property type="match status" value="1"/>
</dbReference>
<dbReference type="Proteomes" id="UP000294682">
    <property type="component" value="Unassembled WGS sequence"/>
</dbReference>
<dbReference type="Gene3D" id="3.30.110.60">
    <property type="entry name" value="YhbY-like"/>
    <property type="match status" value="1"/>
</dbReference>
<accession>A0A9X8ULA0</accession>
<dbReference type="InterPro" id="IPR051925">
    <property type="entry name" value="RNA-binding_domain"/>
</dbReference>
<name>A0A9X8ULA0_9FIRM</name>
<feature type="domain" description="CRM" evidence="3">
    <location>
        <begin position="1"/>
        <end position="95"/>
    </location>
</feature>
<dbReference type="RefSeq" id="WP_132084060.1">
    <property type="nucleotide sequence ID" value="NZ_SLUK01000002.1"/>
</dbReference>
<keyword evidence="1 2" id="KW-0694">RNA-binding</keyword>
<dbReference type="PROSITE" id="PS51295">
    <property type="entry name" value="CRM"/>
    <property type="match status" value="1"/>
</dbReference>
<dbReference type="PANTHER" id="PTHR40065">
    <property type="entry name" value="RNA-BINDING PROTEIN YHBY"/>
    <property type="match status" value="1"/>
</dbReference>
<dbReference type="SUPFAM" id="SSF75471">
    <property type="entry name" value="YhbY-like"/>
    <property type="match status" value="1"/>
</dbReference>
<reference evidence="4 5" key="1">
    <citation type="submission" date="2019-03" db="EMBL/GenBank/DDBJ databases">
        <title>Genomic Encyclopedia of Type Strains, Phase IV (KMG-IV): sequencing the most valuable type-strain genomes for metagenomic binning, comparative biology and taxonomic classification.</title>
        <authorList>
            <person name="Goeker M."/>
        </authorList>
    </citation>
    <scope>NUCLEOTIDE SEQUENCE [LARGE SCALE GENOMIC DNA]</scope>
    <source>
        <strain evidence="4 5">DSM 100433</strain>
    </source>
</reference>
<keyword evidence="5" id="KW-1185">Reference proteome</keyword>
<gene>
    <name evidence="4" type="ORF">EDD78_102305</name>
</gene>
<comment type="caution">
    <text evidence="4">The sequence shown here is derived from an EMBL/GenBank/DDBJ whole genome shotgun (WGS) entry which is preliminary data.</text>
</comment>
<dbReference type="GO" id="GO:0003723">
    <property type="term" value="F:RNA binding"/>
    <property type="evidence" value="ECO:0007669"/>
    <property type="project" value="UniProtKB-UniRule"/>
</dbReference>
<dbReference type="InterPro" id="IPR035920">
    <property type="entry name" value="YhbY-like_sf"/>
</dbReference>
<organism evidence="4 5">
    <name type="scientific">Harryflintia acetispora</name>
    <dbReference type="NCBI Taxonomy" id="1849041"/>
    <lineage>
        <taxon>Bacteria</taxon>
        <taxon>Bacillati</taxon>
        <taxon>Bacillota</taxon>
        <taxon>Clostridia</taxon>
        <taxon>Eubacteriales</taxon>
        <taxon>Oscillospiraceae</taxon>
        <taxon>Harryflintia</taxon>
    </lineage>
</organism>
<dbReference type="InterPro" id="IPR001890">
    <property type="entry name" value="RNA-binding_CRM"/>
</dbReference>
<evidence type="ECO:0000256" key="2">
    <source>
        <dbReference type="PROSITE-ProRule" id="PRU00626"/>
    </source>
</evidence>
<evidence type="ECO:0000313" key="4">
    <source>
        <dbReference type="EMBL" id="TCL44679.1"/>
    </source>
</evidence>
<protein>
    <submittedName>
        <fullName evidence="4">RNA-binding protein</fullName>
    </submittedName>
</protein>
<dbReference type="SMART" id="SM01103">
    <property type="entry name" value="CRS1_YhbY"/>
    <property type="match status" value="1"/>
</dbReference>
<sequence>MLNSKQRAKLRAAANDIETILQIGKGGVNEMVVRQADTALNARELIKLKVLENAPVSSREAADELAGRIGADVVQVIGTKAVLFRQNKKDSKFDI</sequence>
<proteinExistence type="predicted"/>
<dbReference type="AlphaFoldDB" id="A0A9X8ULA0"/>
<evidence type="ECO:0000313" key="5">
    <source>
        <dbReference type="Proteomes" id="UP000294682"/>
    </source>
</evidence>
<evidence type="ECO:0000259" key="3">
    <source>
        <dbReference type="PROSITE" id="PS51295"/>
    </source>
</evidence>
<dbReference type="EMBL" id="SLUK01000002">
    <property type="protein sequence ID" value="TCL44679.1"/>
    <property type="molecule type" value="Genomic_DNA"/>
</dbReference>
<evidence type="ECO:0000256" key="1">
    <source>
        <dbReference type="ARBA" id="ARBA00022884"/>
    </source>
</evidence>
<dbReference type="Pfam" id="PF01985">
    <property type="entry name" value="CRS1_YhbY"/>
    <property type="match status" value="1"/>
</dbReference>